<keyword evidence="2" id="KW-0238">DNA-binding</keyword>
<dbReference type="Gene3D" id="1.10.10.10">
    <property type="entry name" value="Winged helix-like DNA-binding domain superfamily/Winged helix DNA-binding domain"/>
    <property type="match status" value="1"/>
</dbReference>
<dbReference type="PRINTS" id="PR00038">
    <property type="entry name" value="HTHLUXR"/>
</dbReference>
<dbReference type="AlphaFoldDB" id="A0A7X6PPW1"/>
<dbReference type="SMART" id="SM00421">
    <property type="entry name" value="HTH_LUXR"/>
    <property type="match status" value="1"/>
</dbReference>
<dbReference type="InterPro" id="IPR000792">
    <property type="entry name" value="Tscrpt_reg_LuxR_C"/>
</dbReference>
<dbReference type="GO" id="GO:0006355">
    <property type="term" value="P:regulation of DNA-templated transcription"/>
    <property type="evidence" value="ECO:0007669"/>
    <property type="project" value="InterPro"/>
</dbReference>
<dbReference type="InterPro" id="IPR016032">
    <property type="entry name" value="Sig_transdc_resp-reg_C-effctor"/>
</dbReference>
<feature type="domain" description="HTH luxR-type" evidence="4">
    <location>
        <begin position="1"/>
        <end position="48"/>
    </location>
</feature>
<evidence type="ECO:0000256" key="1">
    <source>
        <dbReference type="ARBA" id="ARBA00023015"/>
    </source>
</evidence>
<dbReference type="GO" id="GO:0003677">
    <property type="term" value="F:DNA binding"/>
    <property type="evidence" value="ECO:0007669"/>
    <property type="project" value="UniProtKB-KW"/>
</dbReference>
<gene>
    <name evidence="5" type="ORF">GX859_11100</name>
</gene>
<dbReference type="Pfam" id="PF00196">
    <property type="entry name" value="GerE"/>
    <property type="match status" value="1"/>
</dbReference>
<dbReference type="PROSITE" id="PS50043">
    <property type="entry name" value="HTH_LUXR_2"/>
    <property type="match status" value="1"/>
</dbReference>
<dbReference type="EMBL" id="JAAZHI010000212">
    <property type="protein sequence ID" value="NLA56816.1"/>
    <property type="molecule type" value="Genomic_DNA"/>
</dbReference>
<evidence type="ECO:0000313" key="6">
    <source>
        <dbReference type="Proteomes" id="UP000557899"/>
    </source>
</evidence>
<reference evidence="5 6" key="1">
    <citation type="journal article" date="2020" name="Biotechnol. Biofuels">
        <title>New insights from the biogas microbiome by comprehensive genome-resolved metagenomics of nearly 1600 species originating from multiple anaerobic digesters.</title>
        <authorList>
            <person name="Campanaro S."/>
            <person name="Treu L."/>
            <person name="Rodriguez-R L.M."/>
            <person name="Kovalovszki A."/>
            <person name="Ziels R.M."/>
            <person name="Maus I."/>
            <person name="Zhu X."/>
            <person name="Kougias P.G."/>
            <person name="Basile A."/>
            <person name="Luo G."/>
            <person name="Schluter A."/>
            <person name="Konstantinidis K.T."/>
            <person name="Angelidaki I."/>
        </authorList>
    </citation>
    <scope>NUCLEOTIDE SEQUENCE [LARGE SCALE GENOMIC DNA]</scope>
    <source>
        <strain evidence="5">AS15tlH2ME_198</strain>
    </source>
</reference>
<keyword evidence="1" id="KW-0805">Transcription regulation</keyword>
<dbReference type="CDD" id="cd06170">
    <property type="entry name" value="LuxR_C_like"/>
    <property type="match status" value="1"/>
</dbReference>
<dbReference type="InterPro" id="IPR036388">
    <property type="entry name" value="WH-like_DNA-bd_sf"/>
</dbReference>
<evidence type="ECO:0000256" key="3">
    <source>
        <dbReference type="ARBA" id="ARBA00023163"/>
    </source>
</evidence>
<evidence type="ECO:0000256" key="2">
    <source>
        <dbReference type="ARBA" id="ARBA00023125"/>
    </source>
</evidence>
<proteinExistence type="predicted"/>
<dbReference type="Proteomes" id="UP000557899">
    <property type="component" value="Unassembled WGS sequence"/>
</dbReference>
<dbReference type="PANTHER" id="PTHR44688">
    <property type="entry name" value="DNA-BINDING TRANSCRIPTIONAL ACTIVATOR DEVR_DOSR"/>
    <property type="match status" value="1"/>
</dbReference>
<accession>A0A7X6PPW1</accession>
<protein>
    <submittedName>
        <fullName evidence="5">Response regulator transcription factor</fullName>
    </submittedName>
</protein>
<name>A0A7X6PPW1_9CORY</name>
<organism evidence="5 6">
    <name type="scientific">Corynebacterium humireducens</name>
    <dbReference type="NCBI Taxonomy" id="1223514"/>
    <lineage>
        <taxon>Bacteria</taxon>
        <taxon>Bacillati</taxon>
        <taxon>Actinomycetota</taxon>
        <taxon>Actinomycetes</taxon>
        <taxon>Mycobacteriales</taxon>
        <taxon>Corynebacteriaceae</taxon>
        <taxon>Corynebacterium</taxon>
    </lineage>
</organism>
<keyword evidence="3" id="KW-0804">Transcription</keyword>
<evidence type="ECO:0000259" key="4">
    <source>
        <dbReference type="PROSITE" id="PS50043"/>
    </source>
</evidence>
<dbReference type="PROSITE" id="PS00622">
    <property type="entry name" value="HTH_LUXR_1"/>
    <property type="match status" value="1"/>
</dbReference>
<dbReference type="SUPFAM" id="SSF46894">
    <property type="entry name" value="C-terminal effector domain of the bipartite response regulators"/>
    <property type="match status" value="1"/>
</dbReference>
<comment type="caution">
    <text evidence="5">The sequence shown here is derived from an EMBL/GenBank/DDBJ whole genome shotgun (WGS) entry which is preliminary data.</text>
</comment>
<evidence type="ECO:0000313" key="5">
    <source>
        <dbReference type="EMBL" id="NLA56816.1"/>
    </source>
</evidence>
<dbReference type="PANTHER" id="PTHR44688:SF16">
    <property type="entry name" value="DNA-BINDING TRANSCRIPTIONAL ACTIVATOR DEVR_DOSR"/>
    <property type="match status" value="1"/>
</dbReference>
<sequence length="50" mass="5869">LARGYTYREIGQELFISVKTVETHASNILRKTQQSNRHALTRWAHSRDLD</sequence>
<feature type="non-terminal residue" evidence="5">
    <location>
        <position position="1"/>
    </location>
</feature>